<dbReference type="Pfam" id="PF02272">
    <property type="entry name" value="DHHA1"/>
    <property type="match status" value="1"/>
</dbReference>
<keyword evidence="5 11" id="KW-0269">Exonuclease</keyword>
<dbReference type="InterPro" id="IPR001667">
    <property type="entry name" value="DDH_dom"/>
</dbReference>
<dbReference type="GO" id="GO:0008409">
    <property type="term" value="F:5'-3' exonuclease activity"/>
    <property type="evidence" value="ECO:0007669"/>
    <property type="project" value="InterPro"/>
</dbReference>
<gene>
    <name evidence="11" type="primary">recJ</name>
    <name evidence="11" type="ORF">GMD78_01115</name>
</gene>
<dbReference type="GO" id="GO:0006310">
    <property type="term" value="P:DNA recombination"/>
    <property type="evidence" value="ECO:0007669"/>
    <property type="project" value="InterPro"/>
</dbReference>
<dbReference type="SUPFAM" id="SSF64182">
    <property type="entry name" value="DHH phosphoesterases"/>
    <property type="match status" value="1"/>
</dbReference>
<evidence type="ECO:0000313" key="11">
    <source>
        <dbReference type="EMBL" id="MUK87002.1"/>
    </source>
</evidence>
<evidence type="ECO:0000259" key="7">
    <source>
        <dbReference type="Pfam" id="PF01368"/>
    </source>
</evidence>
<feature type="domain" description="DHHA1" evidence="8">
    <location>
        <begin position="341"/>
        <end position="436"/>
    </location>
</feature>
<evidence type="ECO:0000256" key="5">
    <source>
        <dbReference type="ARBA" id="ARBA00022839"/>
    </source>
</evidence>
<dbReference type="InterPro" id="IPR018779">
    <property type="entry name" value="RecJ_C"/>
</dbReference>
<protein>
    <recommendedName>
        <fullName evidence="2">Single-stranded-DNA-specific exonuclease RecJ</fullName>
    </recommendedName>
</protein>
<dbReference type="Proteomes" id="UP000469125">
    <property type="component" value="Unassembled WGS sequence"/>
</dbReference>
<dbReference type="RefSeq" id="WP_155666306.1">
    <property type="nucleotide sequence ID" value="NZ_WOCA01000001.1"/>
</dbReference>
<dbReference type="InterPro" id="IPR004610">
    <property type="entry name" value="RecJ"/>
</dbReference>
<dbReference type="Pfam" id="PF01368">
    <property type="entry name" value="DHH"/>
    <property type="match status" value="1"/>
</dbReference>
<comment type="caution">
    <text evidence="11">The sequence shown here is derived from an EMBL/GenBank/DDBJ whole genome shotgun (WGS) entry which is preliminary data.</text>
</comment>
<dbReference type="GO" id="GO:0003676">
    <property type="term" value="F:nucleic acid binding"/>
    <property type="evidence" value="ECO:0007669"/>
    <property type="project" value="InterPro"/>
</dbReference>
<evidence type="ECO:0000256" key="3">
    <source>
        <dbReference type="ARBA" id="ARBA00022722"/>
    </source>
</evidence>
<reference evidence="11 12" key="1">
    <citation type="submission" date="2019-11" db="EMBL/GenBank/DDBJ databases">
        <authorList>
            <person name="Li X."/>
        </authorList>
    </citation>
    <scope>NUCLEOTIDE SEQUENCE [LARGE SCALE GENOMIC DNA]</scope>
    <source>
        <strain evidence="11 12">L9</strain>
    </source>
</reference>
<feature type="coiled-coil region" evidence="6">
    <location>
        <begin position="298"/>
        <end position="325"/>
    </location>
</feature>
<keyword evidence="12" id="KW-1185">Reference proteome</keyword>
<feature type="domain" description="DDH" evidence="7">
    <location>
        <begin position="82"/>
        <end position="225"/>
    </location>
</feature>
<evidence type="ECO:0000259" key="10">
    <source>
        <dbReference type="Pfam" id="PF17768"/>
    </source>
</evidence>
<keyword evidence="4" id="KW-0378">Hydrolase</keyword>
<keyword evidence="3" id="KW-0540">Nuclease</keyword>
<name>A0A6N8FBG9_9BACI</name>
<dbReference type="Pfam" id="PF17768">
    <property type="entry name" value="RecJ_OB"/>
    <property type="match status" value="1"/>
</dbReference>
<dbReference type="Gene3D" id="3.10.310.30">
    <property type="match status" value="1"/>
</dbReference>
<dbReference type="NCBIfam" id="TIGR00644">
    <property type="entry name" value="recJ"/>
    <property type="match status" value="1"/>
</dbReference>
<dbReference type="PANTHER" id="PTHR30255:SF2">
    <property type="entry name" value="SINGLE-STRANDED-DNA-SPECIFIC EXONUCLEASE RECJ"/>
    <property type="match status" value="1"/>
</dbReference>
<dbReference type="InterPro" id="IPR003156">
    <property type="entry name" value="DHHA1_dom"/>
</dbReference>
<sequence length="779" mass="88745">MLQSKSNWKFKTISNETTQWMDDSSNLSPVMKELLIQRGISTIQEAQDFISPKLENLFDPRSFQAIEKASTRVHTAIEQQEKILVYGDYDADGVSSTTVLLKTLRELGANCDYYIPNRFTEGYGPNEAAFQQAFEDGYSVIITVDTGIASVYEAEVAKQLGIDLIITDHHEPQEELPDAYAILHPKLSPEYPFKELAGVGVAFKFSQHLLGYFPEHLLDLVAIGTVADLVPLIDENRILTYYGLRKLSDTKRLGLKALMSQCKIEGAINEQDIGFLIGPRLNAVGRLQDADLAVQLLLTEDQAEAEELAEVVNELNQERQQIVASIVKEAEAMVDLQDHHSVIVVAKSGWNEGVLGIVASRLVKKYDRPAIVLAINEEKQTAKGSARSIPAFDLFQNCMKMRSYFTHFGGHSQAAGMTLPLDHVGKIEQELNQLIKDQLTADDFKQEIAISKTICVPEINEELVSEIDQLAPFGMANPKPIFHLKHTPSDIRQLGSMKNHLKIHFKENDKVIEGIGFGMGDLYHRISPQTEVSVVGELGINEWNGIKKPQLVLQDMSINEWQLFDHRGKKQFDAAPYFSNHERHVLLSNKEIEEKNVSETMKQITYHTPLETIERADVLYIYDLPTNLAHLKEIINQVQPVNIHVCFYVENSSYLSPMPTRDDFKWFYALLYKRKQIDLNTELQLIMDAKGWKKDQVVFISKVFFELEFVKIENGVIQLNSAPVKKDLQESNLYQERINKAHIEKTLYYSTYQELYNWFQSTITYMDSERLKEELTYGL</sequence>
<dbReference type="InterPro" id="IPR038763">
    <property type="entry name" value="DHH_sf"/>
</dbReference>
<evidence type="ECO:0000313" key="12">
    <source>
        <dbReference type="Proteomes" id="UP000469125"/>
    </source>
</evidence>
<evidence type="ECO:0000259" key="8">
    <source>
        <dbReference type="Pfam" id="PF02272"/>
    </source>
</evidence>
<organism evidence="11 12">
    <name type="scientific">Ornithinibacillus caprae</name>
    <dbReference type="NCBI Taxonomy" id="2678566"/>
    <lineage>
        <taxon>Bacteria</taxon>
        <taxon>Bacillati</taxon>
        <taxon>Bacillota</taxon>
        <taxon>Bacilli</taxon>
        <taxon>Bacillales</taxon>
        <taxon>Bacillaceae</taxon>
        <taxon>Ornithinibacillus</taxon>
    </lineage>
</organism>
<dbReference type="GO" id="GO:0006281">
    <property type="term" value="P:DNA repair"/>
    <property type="evidence" value="ECO:0007669"/>
    <property type="project" value="InterPro"/>
</dbReference>
<evidence type="ECO:0000256" key="2">
    <source>
        <dbReference type="ARBA" id="ARBA00019841"/>
    </source>
</evidence>
<dbReference type="InterPro" id="IPR051673">
    <property type="entry name" value="SSDNA_exonuclease_RecJ"/>
</dbReference>
<feature type="domain" description="Single-stranded-DNA-specific exonuclease RecJ C-terminal" evidence="9">
    <location>
        <begin position="562"/>
        <end position="759"/>
    </location>
</feature>
<proteinExistence type="inferred from homology"/>
<evidence type="ECO:0000256" key="1">
    <source>
        <dbReference type="ARBA" id="ARBA00005915"/>
    </source>
</evidence>
<evidence type="ECO:0000259" key="9">
    <source>
        <dbReference type="Pfam" id="PF10141"/>
    </source>
</evidence>
<comment type="similarity">
    <text evidence="1">Belongs to the RecJ family.</text>
</comment>
<dbReference type="PANTHER" id="PTHR30255">
    <property type="entry name" value="SINGLE-STRANDED-DNA-SPECIFIC EXONUCLEASE RECJ"/>
    <property type="match status" value="1"/>
</dbReference>
<feature type="domain" description="RecJ OB" evidence="10">
    <location>
        <begin position="457"/>
        <end position="555"/>
    </location>
</feature>
<evidence type="ECO:0000256" key="4">
    <source>
        <dbReference type="ARBA" id="ARBA00022801"/>
    </source>
</evidence>
<dbReference type="EMBL" id="WOCA01000001">
    <property type="protein sequence ID" value="MUK87002.1"/>
    <property type="molecule type" value="Genomic_DNA"/>
</dbReference>
<dbReference type="Pfam" id="PF10141">
    <property type="entry name" value="ssDNA-exonuc_C"/>
    <property type="match status" value="1"/>
</dbReference>
<accession>A0A6N8FBG9</accession>
<dbReference type="Gene3D" id="3.90.1640.30">
    <property type="match status" value="1"/>
</dbReference>
<keyword evidence="6" id="KW-0175">Coiled coil</keyword>
<dbReference type="InterPro" id="IPR041122">
    <property type="entry name" value="RecJ_OB"/>
</dbReference>
<evidence type="ECO:0000256" key="6">
    <source>
        <dbReference type="SAM" id="Coils"/>
    </source>
</evidence>
<dbReference type="AlphaFoldDB" id="A0A6N8FBG9"/>